<sequence length="521" mass="54676">MSEASYAQHGMWITERMGAGSAYHMPVLIRFRTPPDVGALAEACRRVVGRHRLLAAALAERDGAPHVVPARETAALRVAQGGAGGGVGDGVGDTVAEEIARPFDLGRGPLIRFTLAGDTLVVVAHHVVFDGRSKDLLVDDLATLYRGGVPAPLEPLGHAEAERERVAGLLPAARAFWAARWREPGGTAVPGGTLRSRRAGPGRVLEFALDVPGVAGLTRFEVLLAALHALLGAYGNADVGTALDLSTRTDREARHIGPFVNELPVFSRPAPGLPFASFAGGLRAELRELYAHREVPIARAVPGVKPHAALAPVSVSYRRTDATDEPGPWSVDRLAFNHAVRGALQLQLLDGPAGLTASLRYDPEEPADPGRFAGDLQAVLAAIARDPSAPLGDLLPGHAHALRETAAPARSAAPAAMPAVAPAAMPAVAPPPAAPSPPVPADAPAGDDPLAGEIRAIWEEVLQLSPIELHDDIFDLGGHSLTITQIIARMRKRLGVEVELDDFFDNPTIAGVLTVMKEGRP</sequence>
<gene>
    <name evidence="5" type="ORF">FHU36_004776</name>
</gene>
<evidence type="ECO:0000313" key="5">
    <source>
        <dbReference type="EMBL" id="MBB6348231.1"/>
    </source>
</evidence>
<accession>A0A7X0F112</accession>
<dbReference type="InterPro" id="IPR009081">
    <property type="entry name" value="PP-bd_ACP"/>
</dbReference>
<dbReference type="GO" id="GO:0008610">
    <property type="term" value="P:lipid biosynthetic process"/>
    <property type="evidence" value="ECO:0007669"/>
    <property type="project" value="UniProtKB-ARBA"/>
</dbReference>
<dbReference type="GO" id="GO:0031177">
    <property type="term" value="F:phosphopantetheine binding"/>
    <property type="evidence" value="ECO:0007669"/>
    <property type="project" value="InterPro"/>
</dbReference>
<comment type="caution">
    <text evidence="5">The sequence shown here is derived from an EMBL/GenBank/DDBJ whole genome shotgun (WGS) entry which is preliminary data.</text>
</comment>
<dbReference type="Gene3D" id="3.30.559.10">
    <property type="entry name" value="Chloramphenicol acetyltransferase-like domain"/>
    <property type="match status" value="1"/>
</dbReference>
<dbReference type="SMART" id="SM00823">
    <property type="entry name" value="PKS_PP"/>
    <property type="match status" value="1"/>
</dbReference>
<dbReference type="GO" id="GO:0047527">
    <property type="term" value="F:2,3-dihydroxybenzoate-serine ligase activity"/>
    <property type="evidence" value="ECO:0007669"/>
    <property type="project" value="TreeGrafter"/>
</dbReference>
<name>A0A7X0F112_9ACTN</name>
<keyword evidence="2" id="KW-0596">Phosphopantetheine</keyword>
<dbReference type="SUPFAM" id="SSF52777">
    <property type="entry name" value="CoA-dependent acyltransferases"/>
    <property type="match status" value="2"/>
</dbReference>
<dbReference type="AlphaFoldDB" id="A0A7X0F112"/>
<protein>
    <submittedName>
        <fullName evidence="5">Aryl carrier-like protein</fullName>
    </submittedName>
</protein>
<dbReference type="PROSITE" id="PS50075">
    <property type="entry name" value="CARRIER"/>
    <property type="match status" value="1"/>
</dbReference>
<reference evidence="5 6" key="1">
    <citation type="submission" date="2020-08" db="EMBL/GenBank/DDBJ databases">
        <title>Sequencing the genomes of 1000 actinobacteria strains.</title>
        <authorList>
            <person name="Klenk H.-P."/>
        </authorList>
    </citation>
    <scope>NUCLEOTIDE SEQUENCE [LARGE SCALE GENOMIC DNA]</scope>
    <source>
        <strain evidence="5 6">DSM 45913</strain>
    </source>
</reference>
<dbReference type="GO" id="GO:0043041">
    <property type="term" value="P:amino acid activation for nonribosomal peptide biosynthetic process"/>
    <property type="evidence" value="ECO:0007669"/>
    <property type="project" value="TreeGrafter"/>
</dbReference>
<dbReference type="Gene3D" id="3.30.559.30">
    <property type="entry name" value="Nonribosomal peptide synthetase, condensation domain"/>
    <property type="match status" value="1"/>
</dbReference>
<comment type="cofactor">
    <cofactor evidence="1">
        <name>pantetheine 4'-phosphate</name>
        <dbReference type="ChEBI" id="CHEBI:47942"/>
    </cofactor>
</comment>
<dbReference type="GO" id="GO:0005829">
    <property type="term" value="C:cytosol"/>
    <property type="evidence" value="ECO:0007669"/>
    <property type="project" value="TreeGrafter"/>
</dbReference>
<dbReference type="EMBL" id="JACHJB010000002">
    <property type="protein sequence ID" value="MBB6348231.1"/>
    <property type="molecule type" value="Genomic_DNA"/>
</dbReference>
<evidence type="ECO:0000259" key="4">
    <source>
        <dbReference type="PROSITE" id="PS50075"/>
    </source>
</evidence>
<dbReference type="GO" id="GO:0009239">
    <property type="term" value="P:enterobactin biosynthetic process"/>
    <property type="evidence" value="ECO:0007669"/>
    <property type="project" value="TreeGrafter"/>
</dbReference>
<keyword evidence="6" id="KW-1185">Reference proteome</keyword>
<dbReference type="InterPro" id="IPR001242">
    <property type="entry name" value="Condensation_dom"/>
</dbReference>
<organism evidence="5 6">
    <name type="scientific">Nonomuraea muscovyensis</name>
    <dbReference type="NCBI Taxonomy" id="1124761"/>
    <lineage>
        <taxon>Bacteria</taxon>
        <taxon>Bacillati</taxon>
        <taxon>Actinomycetota</taxon>
        <taxon>Actinomycetes</taxon>
        <taxon>Streptosporangiales</taxon>
        <taxon>Streptosporangiaceae</taxon>
        <taxon>Nonomuraea</taxon>
    </lineage>
</organism>
<dbReference type="InterPro" id="IPR020806">
    <property type="entry name" value="PKS_PP-bd"/>
</dbReference>
<keyword evidence="3" id="KW-0597">Phosphoprotein</keyword>
<dbReference type="Gene3D" id="1.10.1200.10">
    <property type="entry name" value="ACP-like"/>
    <property type="match status" value="1"/>
</dbReference>
<dbReference type="PANTHER" id="PTHR45527">
    <property type="entry name" value="NONRIBOSOMAL PEPTIDE SYNTHETASE"/>
    <property type="match status" value="1"/>
</dbReference>
<dbReference type="Pfam" id="PF00550">
    <property type="entry name" value="PP-binding"/>
    <property type="match status" value="1"/>
</dbReference>
<dbReference type="GO" id="GO:0009366">
    <property type="term" value="C:enterobactin synthetase complex"/>
    <property type="evidence" value="ECO:0007669"/>
    <property type="project" value="TreeGrafter"/>
</dbReference>
<evidence type="ECO:0000256" key="3">
    <source>
        <dbReference type="ARBA" id="ARBA00022553"/>
    </source>
</evidence>
<dbReference type="InterPro" id="IPR023213">
    <property type="entry name" value="CAT-like_dom_sf"/>
</dbReference>
<feature type="domain" description="Carrier" evidence="4">
    <location>
        <begin position="445"/>
        <end position="520"/>
    </location>
</feature>
<evidence type="ECO:0000313" key="6">
    <source>
        <dbReference type="Proteomes" id="UP000583800"/>
    </source>
</evidence>
<evidence type="ECO:0000256" key="1">
    <source>
        <dbReference type="ARBA" id="ARBA00001957"/>
    </source>
</evidence>
<dbReference type="PROSITE" id="PS00012">
    <property type="entry name" value="PHOSPHOPANTETHEINE"/>
    <property type="match status" value="1"/>
</dbReference>
<dbReference type="Pfam" id="PF00668">
    <property type="entry name" value="Condensation"/>
    <property type="match status" value="1"/>
</dbReference>
<dbReference type="InterPro" id="IPR036736">
    <property type="entry name" value="ACP-like_sf"/>
</dbReference>
<dbReference type="PANTHER" id="PTHR45527:SF1">
    <property type="entry name" value="FATTY ACID SYNTHASE"/>
    <property type="match status" value="1"/>
</dbReference>
<dbReference type="Proteomes" id="UP000583800">
    <property type="component" value="Unassembled WGS sequence"/>
</dbReference>
<dbReference type="InterPro" id="IPR006162">
    <property type="entry name" value="Ppantetheine_attach_site"/>
</dbReference>
<proteinExistence type="predicted"/>
<evidence type="ECO:0000256" key="2">
    <source>
        <dbReference type="ARBA" id="ARBA00022450"/>
    </source>
</evidence>
<dbReference type="SUPFAM" id="SSF47336">
    <property type="entry name" value="ACP-like"/>
    <property type="match status" value="1"/>
</dbReference>
<dbReference type="RefSeq" id="WP_185086035.1">
    <property type="nucleotide sequence ID" value="NZ_JACHJB010000002.1"/>
</dbReference>